<dbReference type="PATRIC" id="fig|69370.6.peg.428"/>
<feature type="compositionally biased region" description="Basic and acidic residues" evidence="6">
    <location>
        <begin position="397"/>
        <end position="429"/>
    </location>
</feature>
<dbReference type="InterPro" id="IPR017441">
    <property type="entry name" value="Protein_kinase_ATP_BS"/>
</dbReference>
<feature type="compositionally biased region" description="Low complexity" evidence="6">
    <location>
        <begin position="360"/>
        <end position="371"/>
    </location>
</feature>
<dbReference type="AlphaFoldDB" id="A0A0M2HEJ7"/>
<dbReference type="GO" id="GO:0004674">
    <property type="term" value="F:protein serine/threonine kinase activity"/>
    <property type="evidence" value="ECO:0007669"/>
    <property type="project" value="UniProtKB-EC"/>
</dbReference>
<dbReference type="CDD" id="cd22249">
    <property type="entry name" value="UDM1_RNF168_RNF169-like"/>
    <property type="match status" value="1"/>
</dbReference>
<proteinExistence type="predicted"/>
<dbReference type="InterPro" id="IPR008271">
    <property type="entry name" value="Ser/Thr_kinase_AS"/>
</dbReference>
<evidence type="ECO:0000313" key="10">
    <source>
        <dbReference type="Proteomes" id="UP000034098"/>
    </source>
</evidence>
<dbReference type="PANTHER" id="PTHR43289:SF34">
    <property type="entry name" value="SERINE_THREONINE-PROTEIN KINASE YBDM-RELATED"/>
    <property type="match status" value="1"/>
</dbReference>
<feature type="binding site" evidence="5">
    <location>
        <position position="46"/>
    </location>
    <ligand>
        <name>ATP</name>
        <dbReference type="ChEBI" id="CHEBI:30616"/>
    </ligand>
</feature>
<dbReference type="RefSeq" id="WP_045296572.1">
    <property type="nucleotide sequence ID" value="NZ_JYJA01000021.1"/>
</dbReference>
<protein>
    <submittedName>
        <fullName evidence="9">Serine/threonine-protein kinase PrkC</fullName>
        <ecNumber evidence="9">2.7.11.1</ecNumber>
    </submittedName>
</protein>
<dbReference type="PROSITE" id="PS00108">
    <property type="entry name" value="PROTEIN_KINASE_ST"/>
    <property type="match status" value="1"/>
</dbReference>
<keyword evidence="7" id="KW-1133">Transmembrane helix</keyword>
<keyword evidence="4 5" id="KW-0067">ATP-binding</keyword>
<evidence type="ECO:0000256" key="6">
    <source>
        <dbReference type="SAM" id="MobiDB-lite"/>
    </source>
</evidence>
<dbReference type="SMART" id="SM00220">
    <property type="entry name" value="S_TKc"/>
    <property type="match status" value="1"/>
</dbReference>
<evidence type="ECO:0000256" key="5">
    <source>
        <dbReference type="PROSITE-ProRule" id="PRU10141"/>
    </source>
</evidence>
<evidence type="ECO:0000256" key="2">
    <source>
        <dbReference type="ARBA" id="ARBA00022741"/>
    </source>
</evidence>
<dbReference type="InterPro" id="IPR011009">
    <property type="entry name" value="Kinase-like_dom_sf"/>
</dbReference>
<evidence type="ECO:0000313" key="9">
    <source>
        <dbReference type="EMBL" id="KJL45059.1"/>
    </source>
</evidence>
<accession>A0A0M2HEJ7</accession>
<dbReference type="EMBL" id="JYJA01000021">
    <property type="protein sequence ID" value="KJL45059.1"/>
    <property type="molecule type" value="Genomic_DNA"/>
</dbReference>
<keyword evidence="7" id="KW-0812">Transmembrane</keyword>
<dbReference type="OrthoDB" id="9762169at2"/>
<feature type="region of interest" description="Disordered" evidence="6">
    <location>
        <begin position="360"/>
        <end position="435"/>
    </location>
</feature>
<dbReference type="PROSITE" id="PS50011">
    <property type="entry name" value="PROTEIN_KINASE_DOM"/>
    <property type="match status" value="1"/>
</dbReference>
<feature type="domain" description="Protein kinase" evidence="8">
    <location>
        <begin position="17"/>
        <end position="276"/>
    </location>
</feature>
<keyword evidence="3 9" id="KW-0418">Kinase</keyword>
<dbReference type="CDD" id="cd14014">
    <property type="entry name" value="STKc_PknB_like"/>
    <property type="match status" value="1"/>
</dbReference>
<evidence type="ECO:0000259" key="8">
    <source>
        <dbReference type="PROSITE" id="PS50011"/>
    </source>
</evidence>
<dbReference type="Gene3D" id="1.10.510.10">
    <property type="entry name" value="Transferase(Phosphotransferase) domain 1"/>
    <property type="match status" value="1"/>
</dbReference>
<name>A0A0M2HEJ7_MICTR</name>
<feature type="transmembrane region" description="Helical" evidence="7">
    <location>
        <begin position="336"/>
        <end position="356"/>
    </location>
</feature>
<evidence type="ECO:0000256" key="1">
    <source>
        <dbReference type="ARBA" id="ARBA00022679"/>
    </source>
</evidence>
<keyword evidence="7" id="KW-0472">Membrane</keyword>
<keyword evidence="10" id="KW-1185">Reference proteome</keyword>
<dbReference type="PROSITE" id="PS00107">
    <property type="entry name" value="PROTEIN_KINASE_ATP"/>
    <property type="match status" value="1"/>
</dbReference>
<dbReference type="Gene3D" id="3.30.200.20">
    <property type="entry name" value="Phosphorylase Kinase, domain 1"/>
    <property type="match status" value="1"/>
</dbReference>
<dbReference type="Proteomes" id="UP000034098">
    <property type="component" value="Unassembled WGS sequence"/>
</dbReference>
<evidence type="ECO:0000256" key="4">
    <source>
        <dbReference type="ARBA" id="ARBA00022840"/>
    </source>
</evidence>
<comment type="caution">
    <text evidence="9">The sequence shown here is derived from an EMBL/GenBank/DDBJ whole genome shotgun (WGS) entry which is preliminary data.</text>
</comment>
<dbReference type="GO" id="GO:0005524">
    <property type="term" value="F:ATP binding"/>
    <property type="evidence" value="ECO:0007669"/>
    <property type="project" value="UniProtKB-UniRule"/>
</dbReference>
<dbReference type="Pfam" id="PF00069">
    <property type="entry name" value="Pkinase"/>
    <property type="match status" value="1"/>
</dbReference>
<dbReference type="SUPFAM" id="SSF56112">
    <property type="entry name" value="Protein kinase-like (PK-like)"/>
    <property type="match status" value="1"/>
</dbReference>
<keyword evidence="2 5" id="KW-0547">Nucleotide-binding</keyword>
<dbReference type="InterPro" id="IPR000719">
    <property type="entry name" value="Prot_kinase_dom"/>
</dbReference>
<organism evidence="9 10">
    <name type="scientific">Microbacterium trichothecenolyticum</name>
    <name type="common">Aureobacterium trichothecenolyticum</name>
    <dbReference type="NCBI Taxonomy" id="69370"/>
    <lineage>
        <taxon>Bacteria</taxon>
        <taxon>Bacillati</taxon>
        <taxon>Actinomycetota</taxon>
        <taxon>Actinomycetes</taxon>
        <taxon>Micrococcales</taxon>
        <taxon>Microbacteriaceae</taxon>
        <taxon>Microbacterium</taxon>
    </lineage>
</organism>
<reference evidence="9 10" key="1">
    <citation type="submission" date="2015-02" db="EMBL/GenBank/DDBJ databases">
        <title>Draft genome sequences of ten Microbacterium spp. with emphasis on heavy metal contaminated environments.</title>
        <authorList>
            <person name="Corretto E."/>
        </authorList>
    </citation>
    <scope>NUCLEOTIDE SEQUENCE [LARGE SCALE GENOMIC DNA]</scope>
    <source>
        <strain evidence="9 10">DSM 8608</strain>
    </source>
</reference>
<gene>
    <name evidence="9" type="primary">prkC</name>
    <name evidence="9" type="ORF">RS82_00408</name>
</gene>
<dbReference type="PANTHER" id="PTHR43289">
    <property type="entry name" value="MITOGEN-ACTIVATED PROTEIN KINASE KINASE KINASE 20-RELATED"/>
    <property type="match status" value="1"/>
</dbReference>
<evidence type="ECO:0000256" key="7">
    <source>
        <dbReference type="SAM" id="Phobius"/>
    </source>
</evidence>
<dbReference type="EC" id="2.7.11.1" evidence="9"/>
<keyword evidence="1 9" id="KW-0808">Transferase</keyword>
<evidence type="ECO:0000256" key="3">
    <source>
        <dbReference type="ARBA" id="ARBA00022777"/>
    </source>
</evidence>
<sequence length="435" mass="45264">MTDANADDTAPLLDGRYRLGECVGEGGMARVYRAEDVMLGRTVAIKLIRPGIDGASSERARSEMTVLASLNHPSLVTLFDARLVPGQPEYLAMEFVDGPTLGSRLASGGPLPPDIVGHLGAELSEALHVVHKAGVVHRDIKPSNVLLSPPQIPGARPRAKLADFGIAYLLDTSRITSPGLVIGTLAYLAPEQLRGDSPTPAADIYSLGLVFLEALTGARAHPQGGGMAAAVARLESRPEIPASLDEPWTDLLTRMLHPDSAQRPTAAEVAAAAGNLAQRTPAGTFAATTAATVPFTAPTLIAPAGGVVTAAAGRPDAAALAADATAAGRTTRRKRLMAALAAVTVLVGAVVGIAALNQPQPAPAPVVTTPAAPDPSDAPPTEVTTGTGGGEDSGLTEEERKQAEQEQKQLEREQRKQAQEEEKRLKEEQRENEDD</sequence>